<protein>
    <submittedName>
        <fullName evidence="1">Uncharacterized protein</fullName>
    </submittedName>
</protein>
<organism evidence="1 2">
    <name type="scientific">Parelaphostrongylus tenuis</name>
    <name type="common">Meningeal worm</name>
    <dbReference type="NCBI Taxonomy" id="148309"/>
    <lineage>
        <taxon>Eukaryota</taxon>
        <taxon>Metazoa</taxon>
        <taxon>Ecdysozoa</taxon>
        <taxon>Nematoda</taxon>
        <taxon>Chromadorea</taxon>
        <taxon>Rhabditida</taxon>
        <taxon>Rhabditina</taxon>
        <taxon>Rhabditomorpha</taxon>
        <taxon>Strongyloidea</taxon>
        <taxon>Metastrongylidae</taxon>
        <taxon>Parelaphostrongylus</taxon>
    </lineage>
</organism>
<name>A0AAD5MUQ7_PARTN</name>
<sequence>MKANDVPISETVLESLVYSVAKSGQYSKAESLVEKFKANANEVLLRTAVARAAIARNDFSVVINTIASVSNGARLIQVSNNTFVLDVLFEMLDAGEMDAIEKLSPYLTMAADGAYLAEWHVNPKVLARMVVNIWMASSLWLLLWKKWVSSRTIIFFFSKESINSSRICDVVAALRSNGSLEKCLLEKPSIKKSLARGLSNKFTNPDVGKEERITLLADLATVLFSEDKERTVQDVMELYPIIYVLGGKDVNLAIPALEAIQSNHVRREYATALVQQLLRKGDPLSDDKLEKLLDSKAVHSLNVSRIHKQISGLIVNREKQDEAADVRQLNIAARLLALSFPRTSLFSL</sequence>
<proteinExistence type="predicted"/>
<dbReference type="Proteomes" id="UP001196413">
    <property type="component" value="Unassembled WGS sequence"/>
</dbReference>
<accession>A0AAD5MUQ7</accession>
<reference evidence="1" key="1">
    <citation type="submission" date="2021-06" db="EMBL/GenBank/DDBJ databases">
        <title>Parelaphostrongylus tenuis whole genome reference sequence.</title>
        <authorList>
            <person name="Garwood T.J."/>
            <person name="Larsen P.A."/>
            <person name="Fountain-Jones N.M."/>
            <person name="Garbe J.R."/>
            <person name="Macchietto M.G."/>
            <person name="Kania S.A."/>
            <person name="Gerhold R.W."/>
            <person name="Richards J.E."/>
            <person name="Wolf T.M."/>
        </authorList>
    </citation>
    <scope>NUCLEOTIDE SEQUENCE</scope>
    <source>
        <strain evidence="1">MNPRO001-30</strain>
        <tissue evidence="1">Meninges</tissue>
    </source>
</reference>
<dbReference type="AlphaFoldDB" id="A0AAD5MUQ7"/>
<comment type="caution">
    <text evidence="1">The sequence shown here is derived from an EMBL/GenBank/DDBJ whole genome shotgun (WGS) entry which is preliminary data.</text>
</comment>
<gene>
    <name evidence="1" type="ORF">KIN20_006917</name>
</gene>
<evidence type="ECO:0000313" key="2">
    <source>
        <dbReference type="Proteomes" id="UP001196413"/>
    </source>
</evidence>
<dbReference type="EMBL" id="JAHQIW010000979">
    <property type="protein sequence ID" value="KAJ1350984.1"/>
    <property type="molecule type" value="Genomic_DNA"/>
</dbReference>
<keyword evidence="2" id="KW-1185">Reference proteome</keyword>
<evidence type="ECO:0000313" key="1">
    <source>
        <dbReference type="EMBL" id="KAJ1350984.1"/>
    </source>
</evidence>